<dbReference type="EMBL" id="CP118224">
    <property type="protein sequence ID" value="WMC10549.1"/>
    <property type="molecule type" value="Genomic_DNA"/>
</dbReference>
<evidence type="ECO:0000256" key="10">
    <source>
        <dbReference type="ARBA" id="ARBA00037177"/>
    </source>
</evidence>
<feature type="transmembrane region" description="Helical" evidence="15">
    <location>
        <begin position="134"/>
        <end position="156"/>
    </location>
</feature>
<dbReference type="SMART" id="SM01091">
    <property type="entry name" value="CorC_HlyC"/>
    <property type="match status" value="1"/>
</dbReference>
<dbReference type="InterPro" id="IPR046342">
    <property type="entry name" value="CBS_dom_sf"/>
</dbReference>
<dbReference type="InterPro" id="IPR036318">
    <property type="entry name" value="FAD-bd_PCMH-like_sf"/>
</dbReference>
<dbReference type="SUPFAM" id="SSF56176">
    <property type="entry name" value="FAD-binding/transporter-associated domain-like"/>
    <property type="match status" value="1"/>
</dbReference>
<feature type="domain" description="CBS" evidence="16">
    <location>
        <begin position="284"/>
        <end position="341"/>
    </location>
</feature>
<keyword evidence="4" id="KW-0997">Cell inner membrane</keyword>
<evidence type="ECO:0000256" key="5">
    <source>
        <dbReference type="ARBA" id="ARBA00022692"/>
    </source>
</evidence>
<dbReference type="SMART" id="SM00116">
    <property type="entry name" value="CBS"/>
    <property type="match status" value="2"/>
</dbReference>
<dbReference type="FunFam" id="3.10.580.10:FF:000005">
    <property type="entry name" value="HlyC/CorC family transporter"/>
    <property type="match status" value="1"/>
</dbReference>
<dbReference type="InterPro" id="IPR002550">
    <property type="entry name" value="CNNM"/>
</dbReference>
<evidence type="ECO:0000256" key="13">
    <source>
        <dbReference type="PROSITE-ProRule" id="PRU00703"/>
    </source>
</evidence>
<keyword evidence="19" id="KW-1185">Reference proteome</keyword>
<dbReference type="Gene3D" id="3.10.580.10">
    <property type="entry name" value="CBS-domain"/>
    <property type="match status" value="1"/>
</dbReference>
<keyword evidence="2" id="KW-0813">Transport</keyword>
<evidence type="ECO:0000256" key="3">
    <source>
        <dbReference type="ARBA" id="ARBA00022475"/>
    </source>
</evidence>
<keyword evidence="7 14" id="KW-1133">Transmembrane helix</keyword>
<feature type="transmembrane region" description="Helical" evidence="15">
    <location>
        <begin position="102"/>
        <end position="122"/>
    </location>
</feature>
<dbReference type="CDD" id="cd04590">
    <property type="entry name" value="CBS_pair_CorC_HlyC_assoc"/>
    <property type="match status" value="1"/>
</dbReference>
<dbReference type="SUPFAM" id="SSF54631">
    <property type="entry name" value="CBS-domain pair"/>
    <property type="match status" value="1"/>
</dbReference>
<dbReference type="KEGG" id="ope:PU634_15940"/>
<dbReference type="GO" id="GO:0005886">
    <property type="term" value="C:plasma membrane"/>
    <property type="evidence" value="ECO:0007669"/>
    <property type="project" value="UniProtKB-SubCell"/>
</dbReference>
<feature type="transmembrane region" description="Helical" evidence="15">
    <location>
        <begin position="59"/>
        <end position="82"/>
    </location>
</feature>
<dbReference type="InterPro" id="IPR044751">
    <property type="entry name" value="Ion_transp-like_CBS"/>
</dbReference>
<evidence type="ECO:0000256" key="15">
    <source>
        <dbReference type="SAM" id="Phobius"/>
    </source>
</evidence>
<dbReference type="Pfam" id="PF00571">
    <property type="entry name" value="CBS"/>
    <property type="match status" value="1"/>
</dbReference>
<sequence>MTTFEQVLLICLLVAISSFFSVSEIALAAARKMKLRLMASDGDLNAEKVLLLQEQPGNFFTIVQIGLNAVAILGGIIGESAFTPFTRSLLEWWLQGPWLDQMAFFLSFFIVTSLFILFADLMPKRLAMIAPEKIAVAVVRPMSFMILLFRPLVWLFNGLANLLFRLFRVPTMRQDEITPEDIIAMMDAGAQAGVLQEQEHHLIENVFEMESRTVTSAMTTRESLIYFTLHEAQEDIKAKIAEHPHAKFLVCEDSLDRVVGYVDSRDILMQVLHQQPISLQKEGILRNPLIIPDTLSMYEVLEHFKTAGEDFAIIMNEYALVVGIITLKDVMSIVMGELVQSQEEQIVSRDANSWLVEGLTPLEDVMRVLDIDSFPDDENYETIAGFMMYMLRKIPKRTDFVLHGGYKFEVVDIDSYKIDQLLVTRLGHSETVEDNKKQ</sequence>
<comment type="function">
    <text evidence="10">Involved in cadaverine and putrescine tolerance in stationary phase. May facilitate the efflux of both cadaverine and putrescine from the cytoplasm, reducing potentially toxic levels under certain stress conditions.</text>
</comment>
<evidence type="ECO:0000256" key="14">
    <source>
        <dbReference type="PROSITE-ProRule" id="PRU01193"/>
    </source>
</evidence>
<evidence type="ECO:0000256" key="2">
    <source>
        <dbReference type="ARBA" id="ARBA00022448"/>
    </source>
</evidence>
<comment type="similarity">
    <text evidence="11">Belongs to the UPF0053 family. PaeA subfamily.</text>
</comment>
<dbReference type="GO" id="GO:0050660">
    <property type="term" value="F:flavin adenine dinucleotide binding"/>
    <property type="evidence" value="ECO:0007669"/>
    <property type="project" value="InterPro"/>
</dbReference>
<dbReference type="Proteomes" id="UP001223802">
    <property type="component" value="Chromosome"/>
</dbReference>
<accession>A0AA50KN77</accession>
<organism evidence="18 19">
    <name type="scientific">Oceanimonas pelagia</name>
    <dbReference type="NCBI Taxonomy" id="3028314"/>
    <lineage>
        <taxon>Bacteria</taxon>
        <taxon>Pseudomonadati</taxon>
        <taxon>Pseudomonadota</taxon>
        <taxon>Gammaproteobacteria</taxon>
        <taxon>Aeromonadales</taxon>
        <taxon>Aeromonadaceae</taxon>
        <taxon>Oceanimonas</taxon>
    </lineage>
</organism>
<dbReference type="FunFam" id="3.30.465.10:FF:000002">
    <property type="entry name" value="HlyC/CorC family transporter"/>
    <property type="match status" value="1"/>
</dbReference>
<comment type="subcellular location">
    <subcellularLocation>
        <location evidence="1">Cell inner membrane</location>
        <topology evidence="1">Multi-pass membrane protein</topology>
    </subcellularLocation>
</comment>
<keyword evidence="9 14" id="KW-0472">Membrane</keyword>
<dbReference type="Pfam" id="PF03471">
    <property type="entry name" value="CorC_HlyC"/>
    <property type="match status" value="1"/>
</dbReference>
<dbReference type="InterPro" id="IPR005170">
    <property type="entry name" value="Transptr-assoc_dom"/>
</dbReference>
<dbReference type="PROSITE" id="PS51371">
    <property type="entry name" value="CBS"/>
    <property type="match status" value="2"/>
</dbReference>
<dbReference type="PANTHER" id="PTHR22777">
    <property type="entry name" value="HEMOLYSIN-RELATED"/>
    <property type="match status" value="1"/>
</dbReference>
<dbReference type="AlphaFoldDB" id="A0AA50KN77"/>
<evidence type="ECO:0000256" key="11">
    <source>
        <dbReference type="ARBA" id="ARBA00038280"/>
    </source>
</evidence>
<dbReference type="RefSeq" id="WP_306761812.1">
    <property type="nucleotide sequence ID" value="NZ_CP118224.1"/>
</dbReference>
<dbReference type="InterPro" id="IPR000644">
    <property type="entry name" value="CBS_dom"/>
</dbReference>
<gene>
    <name evidence="18" type="ORF">PU634_15940</name>
</gene>
<dbReference type="InterPro" id="IPR016169">
    <property type="entry name" value="FAD-bd_PCMH_sub2"/>
</dbReference>
<keyword evidence="8 13" id="KW-0129">CBS domain</keyword>
<feature type="transmembrane region" description="Helical" evidence="15">
    <location>
        <begin position="6"/>
        <end position="30"/>
    </location>
</feature>
<feature type="domain" description="CBS" evidence="16">
    <location>
        <begin position="218"/>
        <end position="277"/>
    </location>
</feature>
<keyword evidence="6" id="KW-0677">Repeat</keyword>
<proteinExistence type="inferred from homology"/>
<feature type="domain" description="CNNM transmembrane" evidence="17">
    <location>
        <begin position="1"/>
        <end position="199"/>
    </location>
</feature>
<protein>
    <recommendedName>
        <fullName evidence="12">Polyamine export protein</fullName>
    </recommendedName>
</protein>
<evidence type="ECO:0000256" key="9">
    <source>
        <dbReference type="ARBA" id="ARBA00023136"/>
    </source>
</evidence>
<name>A0AA50KN77_9GAMM</name>
<dbReference type="Gene3D" id="3.30.465.10">
    <property type="match status" value="1"/>
</dbReference>
<evidence type="ECO:0000259" key="17">
    <source>
        <dbReference type="PROSITE" id="PS51846"/>
    </source>
</evidence>
<reference evidence="18 19" key="1">
    <citation type="submission" date="2023-02" db="EMBL/GenBank/DDBJ databases">
        <title>Complete genome sequence of a novel bacterium Oceanimonas sp. NTOU-MSR1 isolated from marine coast sediment.</title>
        <authorList>
            <person name="Yang H.-T."/>
            <person name="Chen Y.-L."/>
            <person name="Ho Y.-N."/>
        </authorList>
    </citation>
    <scope>NUCLEOTIDE SEQUENCE [LARGE SCALE GENOMIC DNA]</scope>
    <source>
        <strain evidence="18 19">NTOU-MSR1</strain>
    </source>
</reference>
<evidence type="ECO:0000256" key="8">
    <source>
        <dbReference type="ARBA" id="ARBA00023122"/>
    </source>
</evidence>
<keyword evidence="3" id="KW-1003">Cell membrane</keyword>
<evidence type="ECO:0000259" key="16">
    <source>
        <dbReference type="PROSITE" id="PS51371"/>
    </source>
</evidence>
<evidence type="ECO:0000313" key="18">
    <source>
        <dbReference type="EMBL" id="WMC10549.1"/>
    </source>
</evidence>
<evidence type="ECO:0000256" key="4">
    <source>
        <dbReference type="ARBA" id="ARBA00022519"/>
    </source>
</evidence>
<evidence type="ECO:0000256" key="1">
    <source>
        <dbReference type="ARBA" id="ARBA00004429"/>
    </source>
</evidence>
<evidence type="ECO:0000313" key="19">
    <source>
        <dbReference type="Proteomes" id="UP001223802"/>
    </source>
</evidence>
<evidence type="ECO:0000256" key="12">
    <source>
        <dbReference type="ARBA" id="ARBA00039818"/>
    </source>
</evidence>
<keyword evidence="5 14" id="KW-0812">Transmembrane</keyword>
<evidence type="ECO:0000256" key="7">
    <source>
        <dbReference type="ARBA" id="ARBA00022989"/>
    </source>
</evidence>
<dbReference type="PANTHER" id="PTHR22777:SF16">
    <property type="entry name" value="POLYAMINE EXPORT PROTEIN"/>
    <property type="match status" value="1"/>
</dbReference>
<evidence type="ECO:0000256" key="6">
    <source>
        <dbReference type="ARBA" id="ARBA00022737"/>
    </source>
</evidence>
<dbReference type="Pfam" id="PF01595">
    <property type="entry name" value="CNNM"/>
    <property type="match status" value="1"/>
</dbReference>
<dbReference type="PROSITE" id="PS51846">
    <property type="entry name" value="CNNM"/>
    <property type="match status" value="1"/>
</dbReference>